<gene>
    <name evidence="1" type="ORF">T310_2217</name>
</gene>
<dbReference type="GeneID" id="25314568"/>
<dbReference type="EMBL" id="LASV01000087">
    <property type="protein sequence ID" value="KKA23765.1"/>
    <property type="molecule type" value="Genomic_DNA"/>
</dbReference>
<sequence>MSANGNWTTNTQEAEDKRIDDIKLNNDPKGVLRTSGRGPSALALGSKPEPTIYLLRSSTRIVAQMSAFPGMNYGRLPLNPADLFIPAGILVIQQHGIALSIPGPFPEFPPTQPRQQSGESLLATSNLIGETELSKHSSQATETSCDACVYLVVLAEGLRAAELTPKITAKHSIPANSGRVIVSRQNKPSSDSTSLVSR</sequence>
<protein>
    <submittedName>
        <fullName evidence="1">Uncharacterized protein</fullName>
    </submittedName>
</protein>
<dbReference type="Proteomes" id="UP000053958">
    <property type="component" value="Unassembled WGS sequence"/>
</dbReference>
<evidence type="ECO:0000313" key="1">
    <source>
        <dbReference type="EMBL" id="KKA23765.1"/>
    </source>
</evidence>
<dbReference type="AlphaFoldDB" id="A0A0F4Z091"/>
<proteinExistence type="predicted"/>
<name>A0A0F4Z091_RASE3</name>
<accession>A0A0F4Z091</accession>
<comment type="caution">
    <text evidence="1">The sequence shown here is derived from an EMBL/GenBank/DDBJ whole genome shotgun (WGS) entry which is preliminary data.</text>
</comment>
<evidence type="ECO:0000313" key="2">
    <source>
        <dbReference type="Proteomes" id="UP000053958"/>
    </source>
</evidence>
<keyword evidence="2" id="KW-1185">Reference proteome</keyword>
<organism evidence="1 2">
    <name type="scientific">Rasamsonia emersonii (strain ATCC 16479 / CBS 393.64 / IMI 116815)</name>
    <dbReference type="NCBI Taxonomy" id="1408163"/>
    <lineage>
        <taxon>Eukaryota</taxon>
        <taxon>Fungi</taxon>
        <taxon>Dikarya</taxon>
        <taxon>Ascomycota</taxon>
        <taxon>Pezizomycotina</taxon>
        <taxon>Eurotiomycetes</taxon>
        <taxon>Eurotiomycetidae</taxon>
        <taxon>Eurotiales</taxon>
        <taxon>Trichocomaceae</taxon>
        <taxon>Rasamsonia</taxon>
    </lineage>
</organism>
<dbReference type="RefSeq" id="XP_013330377.1">
    <property type="nucleotide sequence ID" value="XM_013474923.1"/>
</dbReference>
<reference evidence="1 2" key="1">
    <citation type="submission" date="2015-04" db="EMBL/GenBank/DDBJ databases">
        <authorList>
            <person name="Heijne W.H."/>
            <person name="Fedorova N.D."/>
            <person name="Nierman W.C."/>
            <person name="Vollebregt A.W."/>
            <person name="Zhao Z."/>
            <person name="Wu L."/>
            <person name="Kumar M."/>
            <person name="Stam H."/>
            <person name="van den Berg M.A."/>
            <person name="Pel H.J."/>
        </authorList>
    </citation>
    <scope>NUCLEOTIDE SEQUENCE [LARGE SCALE GENOMIC DNA]</scope>
    <source>
        <strain evidence="1 2">CBS 393.64</strain>
    </source>
</reference>